<keyword evidence="7" id="KW-1185">Reference proteome</keyword>
<evidence type="ECO:0000313" key="7">
    <source>
        <dbReference type="Proteomes" id="UP000267536"/>
    </source>
</evidence>
<dbReference type="OrthoDB" id="3181812at2"/>
<dbReference type="InterPro" id="IPR050950">
    <property type="entry name" value="HTH-type_LysR_regulators"/>
</dbReference>
<evidence type="ECO:0000259" key="5">
    <source>
        <dbReference type="PROSITE" id="PS50931"/>
    </source>
</evidence>
<dbReference type="Proteomes" id="UP000267536">
    <property type="component" value="Unassembled WGS sequence"/>
</dbReference>
<dbReference type="GO" id="GO:0003677">
    <property type="term" value="F:DNA binding"/>
    <property type="evidence" value="ECO:0007669"/>
    <property type="project" value="UniProtKB-KW"/>
</dbReference>
<dbReference type="PRINTS" id="PR00039">
    <property type="entry name" value="HTHLYSR"/>
</dbReference>
<proteinExistence type="inferred from homology"/>
<dbReference type="Gene3D" id="3.40.190.290">
    <property type="match status" value="1"/>
</dbReference>
<evidence type="ECO:0000256" key="2">
    <source>
        <dbReference type="ARBA" id="ARBA00023015"/>
    </source>
</evidence>
<dbReference type="InterPro" id="IPR000847">
    <property type="entry name" value="LysR_HTH_N"/>
</dbReference>
<dbReference type="AlphaFoldDB" id="A0A3N4GR11"/>
<dbReference type="InterPro" id="IPR036390">
    <property type="entry name" value="WH_DNA-bd_sf"/>
</dbReference>
<dbReference type="PROSITE" id="PS50931">
    <property type="entry name" value="HTH_LYSR"/>
    <property type="match status" value="1"/>
</dbReference>
<evidence type="ECO:0000256" key="4">
    <source>
        <dbReference type="ARBA" id="ARBA00023163"/>
    </source>
</evidence>
<sequence>MELHQLRYVIAVVDAGTFTAGAQTVRVSQSGVSTQIAKLERELGVTLFDRTSRRVSLTEEGRSLLPAIRQALSGLDAVTDTANAIRGVMTGSLRVGAVTGLTWDPLVDALAVMHDSHPGIDVRLIEGLSDDLIRAVRDGGLDVAVAGWAGAAPADLLTRVIVEDALCAVLAPDHPWASSTTLDTARLLTADLISLPVGTGARGALDAAAARIGMTATPRWEVTTPAQVSLLARRGIGVGALSENTAAGFDGVVAVPLADTAARSSLGVVSRREPSAAAQAFRSLLGL</sequence>
<reference evidence="6 7" key="1">
    <citation type="submission" date="2018-11" db="EMBL/GenBank/DDBJ databases">
        <title>Draft genome sequence of Gordonia sp. RS15-1S isolated from rice stems.</title>
        <authorList>
            <person name="Muangham S."/>
        </authorList>
    </citation>
    <scope>NUCLEOTIDE SEQUENCE [LARGE SCALE GENOMIC DNA]</scope>
    <source>
        <strain evidence="6 7">RS15-1S</strain>
    </source>
</reference>
<dbReference type="FunFam" id="1.10.10.10:FF:000001">
    <property type="entry name" value="LysR family transcriptional regulator"/>
    <property type="match status" value="1"/>
</dbReference>
<dbReference type="Gene3D" id="1.10.10.10">
    <property type="entry name" value="Winged helix-like DNA-binding domain superfamily/Winged helix DNA-binding domain"/>
    <property type="match status" value="1"/>
</dbReference>
<keyword evidence="2" id="KW-0805">Transcription regulation</keyword>
<dbReference type="EMBL" id="RKMH01000003">
    <property type="protein sequence ID" value="RPA65262.1"/>
    <property type="molecule type" value="Genomic_DNA"/>
</dbReference>
<dbReference type="GO" id="GO:0003700">
    <property type="term" value="F:DNA-binding transcription factor activity"/>
    <property type="evidence" value="ECO:0007669"/>
    <property type="project" value="InterPro"/>
</dbReference>
<protein>
    <submittedName>
        <fullName evidence="6">LysR family transcriptional regulator</fullName>
    </submittedName>
</protein>
<organism evidence="6 7">
    <name type="scientific">Gordonia oryzae</name>
    <dbReference type="NCBI Taxonomy" id="2487349"/>
    <lineage>
        <taxon>Bacteria</taxon>
        <taxon>Bacillati</taxon>
        <taxon>Actinomycetota</taxon>
        <taxon>Actinomycetes</taxon>
        <taxon>Mycobacteriales</taxon>
        <taxon>Gordoniaceae</taxon>
        <taxon>Gordonia</taxon>
    </lineage>
</organism>
<dbReference type="SUPFAM" id="SSF53850">
    <property type="entry name" value="Periplasmic binding protein-like II"/>
    <property type="match status" value="1"/>
</dbReference>
<keyword evidence="4" id="KW-0804">Transcription</keyword>
<feature type="domain" description="HTH lysR-type" evidence="5">
    <location>
        <begin position="1"/>
        <end position="58"/>
    </location>
</feature>
<evidence type="ECO:0000313" key="6">
    <source>
        <dbReference type="EMBL" id="RPA65262.1"/>
    </source>
</evidence>
<dbReference type="SUPFAM" id="SSF46785">
    <property type="entry name" value="Winged helix' DNA-binding domain"/>
    <property type="match status" value="1"/>
</dbReference>
<evidence type="ECO:0000256" key="1">
    <source>
        <dbReference type="ARBA" id="ARBA00009437"/>
    </source>
</evidence>
<comment type="similarity">
    <text evidence="1">Belongs to the LysR transcriptional regulatory family.</text>
</comment>
<keyword evidence="3" id="KW-0238">DNA-binding</keyword>
<dbReference type="Pfam" id="PF03466">
    <property type="entry name" value="LysR_substrate"/>
    <property type="match status" value="1"/>
</dbReference>
<dbReference type="InterPro" id="IPR036388">
    <property type="entry name" value="WH-like_DNA-bd_sf"/>
</dbReference>
<dbReference type="PANTHER" id="PTHR30419">
    <property type="entry name" value="HTH-TYPE TRANSCRIPTIONAL REGULATOR YBHD"/>
    <property type="match status" value="1"/>
</dbReference>
<dbReference type="Pfam" id="PF00126">
    <property type="entry name" value="HTH_1"/>
    <property type="match status" value="1"/>
</dbReference>
<dbReference type="GO" id="GO:0005829">
    <property type="term" value="C:cytosol"/>
    <property type="evidence" value="ECO:0007669"/>
    <property type="project" value="TreeGrafter"/>
</dbReference>
<comment type="caution">
    <text evidence="6">The sequence shown here is derived from an EMBL/GenBank/DDBJ whole genome shotgun (WGS) entry which is preliminary data.</text>
</comment>
<gene>
    <name evidence="6" type="ORF">EF294_05305</name>
</gene>
<name>A0A3N4GR11_9ACTN</name>
<dbReference type="InterPro" id="IPR005119">
    <property type="entry name" value="LysR_subst-bd"/>
</dbReference>
<evidence type="ECO:0000256" key="3">
    <source>
        <dbReference type="ARBA" id="ARBA00023125"/>
    </source>
</evidence>
<accession>A0A3N4GR11</accession>
<dbReference type="RefSeq" id="WP_123926337.1">
    <property type="nucleotide sequence ID" value="NZ_JBPSDP010000003.1"/>
</dbReference>